<dbReference type="InterPro" id="IPR002656">
    <property type="entry name" value="Acyl_transf_3_dom"/>
</dbReference>
<accession>A0A423FFH0</accession>
<dbReference type="Proteomes" id="UP000283389">
    <property type="component" value="Unassembled WGS sequence"/>
</dbReference>
<protein>
    <recommendedName>
        <fullName evidence="2">Acyltransferase 3 domain-containing protein</fullName>
    </recommendedName>
</protein>
<dbReference type="RefSeq" id="WP_123474505.1">
    <property type="nucleotide sequence ID" value="NZ_MOAZ01000003.1"/>
</dbReference>
<evidence type="ECO:0000313" key="3">
    <source>
        <dbReference type="EMBL" id="ROM56300.1"/>
    </source>
</evidence>
<keyword evidence="1" id="KW-0812">Transmembrane</keyword>
<feature type="transmembrane region" description="Helical" evidence="1">
    <location>
        <begin position="181"/>
        <end position="199"/>
    </location>
</feature>
<evidence type="ECO:0000256" key="1">
    <source>
        <dbReference type="SAM" id="Phobius"/>
    </source>
</evidence>
<keyword evidence="1" id="KW-1133">Transmembrane helix</keyword>
<evidence type="ECO:0000259" key="2">
    <source>
        <dbReference type="Pfam" id="PF01757"/>
    </source>
</evidence>
<feature type="transmembrane region" description="Helical" evidence="1">
    <location>
        <begin position="274"/>
        <end position="292"/>
    </location>
</feature>
<keyword evidence="1" id="KW-0472">Membrane</keyword>
<organism evidence="3 4">
    <name type="scientific">Pseudomonas canadensis</name>
    <dbReference type="NCBI Taxonomy" id="915099"/>
    <lineage>
        <taxon>Bacteria</taxon>
        <taxon>Pseudomonadati</taxon>
        <taxon>Pseudomonadota</taxon>
        <taxon>Gammaproteobacteria</taxon>
        <taxon>Pseudomonadales</taxon>
        <taxon>Pseudomonadaceae</taxon>
        <taxon>Pseudomonas</taxon>
    </lineage>
</organism>
<sequence>MQQYNDKVIFANQLRALAIIAVMIVHLCGIFWLARETVSTYIYSPVIEGATPPLYGWLSPRTVNYGPFGVAVFFLISGFVIPFSLSKSSPVEFLISRALRIYPTYLIGSVLAITAVWLSSLYWGKTFSINFKELFLNLTLTHSNLNTRTIDLVNWTLAIEIKFYIISALLFSALRKASVMPILLLAIGVLGFTEFYPTAKSIIALKYVNFSVESLKAELMIVCFMFVGTLFHFHFIQKISTLQLVIYSTALLSLVLMCWTHNEWAPGMPNTPLNYFYGLGVFTLAYTLRKYFRPIAPLDFIAKISYPLYIIHSLISYSIMRVMLDNNVSFYVALATAVLTVIGIAYLLHITVENASINYAKTLIKRMRKVEPAIPDTQLQSRSTL</sequence>
<dbReference type="GO" id="GO:0016747">
    <property type="term" value="F:acyltransferase activity, transferring groups other than amino-acyl groups"/>
    <property type="evidence" value="ECO:0007669"/>
    <property type="project" value="InterPro"/>
</dbReference>
<dbReference type="PANTHER" id="PTHR23028">
    <property type="entry name" value="ACETYLTRANSFERASE"/>
    <property type="match status" value="1"/>
</dbReference>
<dbReference type="PANTHER" id="PTHR23028:SF53">
    <property type="entry name" value="ACYL_TRANSF_3 DOMAIN-CONTAINING PROTEIN"/>
    <property type="match status" value="1"/>
</dbReference>
<feature type="transmembrane region" description="Helical" evidence="1">
    <location>
        <begin position="330"/>
        <end position="348"/>
    </location>
</feature>
<dbReference type="EMBL" id="MOAZ01000003">
    <property type="protein sequence ID" value="ROM56300.1"/>
    <property type="molecule type" value="Genomic_DNA"/>
</dbReference>
<dbReference type="Pfam" id="PF01757">
    <property type="entry name" value="Acyl_transf_3"/>
    <property type="match status" value="1"/>
</dbReference>
<feature type="transmembrane region" description="Helical" evidence="1">
    <location>
        <begin position="219"/>
        <end position="237"/>
    </location>
</feature>
<reference evidence="3 4" key="1">
    <citation type="submission" date="2016-10" db="EMBL/GenBank/DDBJ databases">
        <title>Comparative genome analysis of multiple Pseudomonas spp. focuses on biocontrol and plant growth promoting traits.</title>
        <authorList>
            <person name="Tao X.-Y."/>
            <person name="Taylor C.G."/>
        </authorList>
    </citation>
    <scope>NUCLEOTIDE SEQUENCE [LARGE SCALE GENOMIC DNA]</scope>
    <source>
        <strain evidence="3 4">36C8</strain>
    </source>
</reference>
<gene>
    <name evidence="3" type="ORF">BK649_04885</name>
</gene>
<name>A0A423FFH0_9PSED</name>
<feature type="transmembrane region" description="Helical" evidence="1">
    <location>
        <begin position="105"/>
        <end position="124"/>
    </location>
</feature>
<feature type="transmembrane region" description="Helical" evidence="1">
    <location>
        <begin position="12"/>
        <end position="34"/>
    </location>
</feature>
<dbReference type="InterPro" id="IPR050879">
    <property type="entry name" value="Acyltransferase_3"/>
</dbReference>
<feature type="domain" description="Acyltransferase 3" evidence="2">
    <location>
        <begin position="11"/>
        <end position="345"/>
    </location>
</feature>
<feature type="transmembrane region" description="Helical" evidence="1">
    <location>
        <begin position="65"/>
        <end position="85"/>
    </location>
</feature>
<dbReference type="GO" id="GO:0000271">
    <property type="term" value="P:polysaccharide biosynthetic process"/>
    <property type="evidence" value="ECO:0007669"/>
    <property type="project" value="TreeGrafter"/>
</dbReference>
<comment type="caution">
    <text evidence="3">The sequence shown here is derived from an EMBL/GenBank/DDBJ whole genome shotgun (WGS) entry which is preliminary data.</text>
</comment>
<feature type="transmembrane region" description="Helical" evidence="1">
    <location>
        <begin position="304"/>
        <end position="324"/>
    </location>
</feature>
<feature type="transmembrane region" description="Helical" evidence="1">
    <location>
        <begin position="244"/>
        <end position="262"/>
    </location>
</feature>
<proteinExistence type="predicted"/>
<evidence type="ECO:0000313" key="4">
    <source>
        <dbReference type="Proteomes" id="UP000283389"/>
    </source>
</evidence>
<dbReference type="AlphaFoldDB" id="A0A423FFH0"/>
<feature type="transmembrane region" description="Helical" evidence="1">
    <location>
        <begin position="152"/>
        <end position="174"/>
    </location>
</feature>
<dbReference type="GO" id="GO:0016020">
    <property type="term" value="C:membrane"/>
    <property type="evidence" value="ECO:0007669"/>
    <property type="project" value="TreeGrafter"/>
</dbReference>